<dbReference type="PANTHER" id="PTHR14196">
    <property type="entry name" value="ODD-SKIPPED - RELATED"/>
    <property type="match status" value="1"/>
</dbReference>
<organism evidence="9 10">
    <name type="scientific">Quiscalus mexicanus</name>
    <name type="common">Great-tailed grackle</name>
    <name type="synonym">Cassidix mexicanus</name>
    <dbReference type="NCBI Taxonomy" id="64278"/>
    <lineage>
        <taxon>Eukaryota</taxon>
        <taxon>Metazoa</taxon>
        <taxon>Chordata</taxon>
        <taxon>Craniata</taxon>
        <taxon>Vertebrata</taxon>
        <taxon>Euteleostomi</taxon>
        <taxon>Archelosauria</taxon>
        <taxon>Archosauria</taxon>
        <taxon>Dinosauria</taxon>
        <taxon>Saurischia</taxon>
        <taxon>Theropoda</taxon>
        <taxon>Coelurosauria</taxon>
        <taxon>Aves</taxon>
        <taxon>Neognathae</taxon>
        <taxon>Neoaves</taxon>
        <taxon>Telluraves</taxon>
        <taxon>Australaves</taxon>
        <taxon>Passeriformes</taxon>
        <taxon>Passeroidea</taxon>
        <taxon>Icteridae</taxon>
        <taxon>Quiscalus</taxon>
    </lineage>
</organism>
<dbReference type="GO" id="GO:0000981">
    <property type="term" value="F:DNA-binding transcription factor activity, RNA polymerase II-specific"/>
    <property type="evidence" value="ECO:0007669"/>
    <property type="project" value="TreeGrafter"/>
</dbReference>
<gene>
    <name evidence="9" type="primary">Zscan20_2</name>
    <name evidence="9" type="ORF">QUIMEX_R02057</name>
</gene>
<reference evidence="9 10" key="1">
    <citation type="submission" date="2019-09" db="EMBL/GenBank/DDBJ databases">
        <title>Bird 10,000 Genomes (B10K) Project - Family phase.</title>
        <authorList>
            <person name="Zhang G."/>
        </authorList>
    </citation>
    <scope>NUCLEOTIDE SEQUENCE [LARGE SCALE GENOMIC DNA]</scope>
    <source>
        <strain evidence="9">B10K-DU-001-31</strain>
        <tissue evidence="9">Muscle</tissue>
    </source>
</reference>
<feature type="non-terminal residue" evidence="9">
    <location>
        <position position="1"/>
    </location>
</feature>
<evidence type="ECO:0000256" key="7">
    <source>
        <dbReference type="PROSITE-ProRule" id="PRU00042"/>
    </source>
</evidence>
<dbReference type="AlphaFoldDB" id="A0A7L2FTE5"/>
<feature type="domain" description="C2H2-type" evidence="8">
    <location>
        <begin position="17"/>
        <end position="50"/>
    </location>
</feature>
<dbReference type="Gene3D" id="3.30.160.60">
    <property type="entry name" value="Classic Zinc Finger"/>
    <property type="match status" value="2"/>
</dbReference>
<comment type="subcellular location">
    <subcellularLocation>
        <location evidence="1">Nucleus</location>
    </subcellularLocation>
</comment>
<evidence type="ECO:0000256" key="1">
    <source>
        <dbReference type="ARBA" id="ARBA00004123"/>
    </source>
</evidence>
<dbReference type="Pfam" id="PF00096">
    <property type="entry name" value="zf-C2H2"/>
    <property type="match status" value="2"/>
</dbReference>
<dbReference type="Proteomes" id="UP000552319">
    <property type="component" value="Unassembled WGS sequence"/>
</dbReference>
<dbReference type="InterPro" id="IPR036236">
    <property type="entry name" value="Znf_C2H2_sf"/>
</dbReference>
<protein>
    <submittedName>
        <fullName evidence="9">ZSC20 protein</fullName>
    </submittedName>
</protein>
<dbReference type="FunFam" id="3.30.160.60:FF:000355">
    <property type="entry name" value="zinc finger and SCAN domain-containing protein 20 isoform X1"/>
    <property type="match status" value="1"/>
</dbReference>
<keyword evidence="6" id="KW-0539">Nucleus</keyword>
<dbReference type="GO" id="GO:0008270">
    <property type="term" value="F:zinc ion binding"/>
    <property type="evidence" value="ECO:0007669"/>
    <property type="project" value="UniProtKB-KW"/>
</dbReference>
<keyword evidence="2" id="KW-0479">Metal-binding</keyword>
<evidence type="ECO:0000256" key="6">
    <source>
        <dbReference type="ARBA" id="ARBA00023242"/>
    </source>
</evidence>
<comment type="caution">
    <text evidence="9">The sequence shown here is derived from an EMBL/GenBank/DDBJ whole genome shotgun (WGS) entry which is preliminary data.</text>
</comment>
<dbReference type="GO" id="GO:0005634">
    <property type="term" value="C:nucleus"/>
    <property type="evidence" value="ECO:0007669"/>
    <property type="project" value="UniProtKB-SubCell"/>
</dbReference>
<evidence type="ECO:0000256" key="5">
    <source>
        <dbReference type="ARBA" id="ARBA00022833"/>
    </source>
</evidence>
<name>A0A7L2FTE5_QUIME</name>
<feature type="domain" description="C2H2-type" evidence="8">
    <location>
        <begin position="51"/>
        <end position="73"/>
    </location>
</feature>
<keyword evidence="5" id="KW-0862">Zinc</keyword>
<dbReference type="SUPFAM" id="SSF57667">
    <property type="entry name" value="beta-beta-alpha zinc fingers"/>
    <property type="match status" value="1"/>
</dbReference>
<dbReference type="GO" id="GO:0000977">
    <property type="term" value="F:RNA polymerase II transcription regulatory region sequence-specific DNA binding"/>
    <property type="evidence" value="ECO:0007669"/>
    <property type="project" value="TreeGrafter"/>
</dbReference>
<sequence length="73" mass="8318">AADLVVDQQLHDGEKSYKGFLECGKSFSNSSNLLIHHWVHTALIHTGEQPYMCRECGKRFSDCSNLICRQNIH</sequence>
<dbReference type="InterPro" id="IPR013087">
    <property type="entry name" value="Znf_C2H2_type"/>
</dbReference>
<evidence type="ECO:0000313" key="10">
    <source>
        <dbReference type="Proteomes" id="UP000552319"/>
    </source>
</evidence>
<evidence type="ECO:0000256" key="4">
    <source>
        <dbReference type="ARBA" id="ARBA00022771"/>
    </source>
</evidence>
<evidence type="ECO:0000256" key="3">
    <source>
        <dbReference type="ARBA" id="ARBA00022737"/>
    </source>
</evidence>
<dbReference type="EMBL" id="VWYF01036793">
    <property type="protein sequence ID" value="NXQ77767.1"/>
    <property type="molecule type" value="Genomic_DNA"/>
</dbReference>
<dbReference type="FunFam" id="3.30.160.60:FF:002343">
    <property type="entry name" value="Zinc finger protein 33A"/>
    <property type="match status" value="1"/>
</dbReference>
<evidence type="ECO:0000313" key="9">
    <source>
        <dbReference type="EMBL" id="NXQ77767.1"/>
    </source>
</evidence>
<dbReference type="PROSITE" id="PS50157">
    <property type="entry name" value="ZINC_FINGER_C2H2_2"/>
    <property type="match status" value="2"/>
</dbReference>
<dbReference type="PANTHER" id="PTHR14196:SF12">
    <property type="entry name" value="ZINC FINGER PROTEIN 208-LIKE"/>
    <property type="match status" value="1"/>
</dbReference>
<proteinExistence type="predicted"/>
<keyword evidence="4 7" id="KW-0863">Zinc-finger</keyword>
<accession>A0A7L2FTE5</accession>
<evidence type="ECO:0000259" key="8">
    <source>
        <dbReference type="PROSITE" id="PS50157"/>
    </source>
</evidence>
<dbReference type="InterPro" id="IPR050717">
    <property type="entry name" value="C2H2-ZF_Transcription_Reg"/>
</dbReference>
<evidence type="ECO:0000256" key="2">
    <source>
        <dbReference type="ARBA" id="ARBA00022723"/>
    </source>
</evidence>
<keyword evidence="10" id="KW-1185">Reference proteome</keyword>
<feature type="non-terminal residue" evidence="9">
    <location>
        <position position="73"/>
    </location>
</feature>
<keyword evidence="3" id="KW-0677">Repeat</keyword>